<dbReference type="RefSeq" id="WP_197719436.1">
    <property type="nucleotide sequence ID" value="NZ_LR134350.1"/>
</dbReference>
<gene>
    <name evidence="2" type="ORF">NCTC11636_00525</name>
</gene>
<dbReference type="PANTHER" id="PTHR33990:SF1">
    <property type="entry name" value="PROTEIN YJDN"/>
    <property type="match status" value="1"/>
</dbReference>
<evidence type="ECO:0000259" key="1">
    <source>
        <dbReference type="Pfam" id="PF00903"/>
    </source>
</evidence>
<dbReference type="InterPro" id="IPR028973">
    <property type="entry name" value="PhnB-like"/>
</dbReference>
<feature type="domain" description="Glyoxalase/fosfomycin resistance/dioxygenase" evidence="1">
    <location>
        <begin position="30"/>
        <end position="150"/>
    </location>
</feature>
<proteinExistence type="predicted"/>
<reference evidence="2 3" key="1">
    <citation type="submission" date="2018-12" db="EMBL/GenBank/DDBJ databases">
        <authorList>
            <consortium name="Pathogen Informatics"/>
        </authorList>
    </citation>
    <scope>NUCLEOTIDE SEQUENCE [LARGE SCALE GENOMIC DNA]</scope>
    <source>
        <strain evidence="2 3">NCTC11636</strain>
    </source>
</reference>
<name>A0A448HEM7_9ACTO</name>
<organism evidence="2 3">
    <name type="scientific">Actinomyces howellii</name>
    <dbReference type="NCBI Taxonomy" id="52771"/>
    <lineage>
        <taxon>Bacteria</taxon>
        <taxon>Bacillati</taxon>
        <taxon>Actinomycetota</taxon>
        <taxon>Actinomycetes</taxon>
        <taxon>Actinomycetales</taxon>
        <taxon>Actinomycetaceae</taxon>
        <taxon>Actinomyces</taxon>
    </lineage>
</organism>
<dbReference type="PANTHER" id="PTHR33990">
    <property type="entry name" value="PROTEIN YJDN-RELATED"/>
    <property type="match status" value="1"/>
</dbReference>
<keyword evidence="3" id="KW-1185">Reference proteome</keyword>
<dbReference type="Gene3D" id="3.10.180.10">
    <property type="entry name" value="2,3-Dihydroxybiphenyl 1,2-Dioxygenase, domain 1"/>
    <property type="match status" value="1"/>
</dbReference>
<dbReference type="CDD" id="cd06588">
    <property type="entry name" value="PhnB_like"/>
    <property type="match status" value="1"/>
</dbReference>
<dbReference type="Pfam" id="PF00903">
    <property type="entry name" value="Glyoxalase"/>
    <property type="match status" value="1"/>
</dbReference>
<dbReference type="Proteomes" id="UP000266895">
    <property type="component" value="Chromosome"/>
</dbReference>
<protein>
    <submittedName>
        <fullName evidence="2">Glyoxalase-like domain</fullName>
    </submittedName>
</protein>
<evidence type="ECO:0000313" key="2">
    <source>
        <dbReference type="EMBL" id="VEG26437.1"/>
    </source>
</evidence>
<accession>A0A448HEM7</accession>
<dbReference type="InterPro" id="IPR004360">
    <property type="entry name" value="Glyas_Fos-R_dOase_dom"/>
</dbReference>
<dbReference type="InterPro" id="IPR029068">
    <property type="entry name" value="Glyas_Bleomycin-R_OHBP_Dase"/>
</dbReference>
<sequence length="167" mass="17567">MTASGISATSATSATSTASALRPYLNFRAETARALDFYQSIFGGEVTVLTFAQAGTLPPDHPAAALCMHAELRSDVVHLLASDAPEGVAPQELVRGNDMHLCLLSDDLETGRAWFEALSEGAEVHLPFEVQSWGDAFGMLTDRFGTRWMVNAHAGAADGGSGEPEGA</sequence>
<evidence type="ECO:0000313" key="3">
    <source>
        <dbReference type="Proteomes" id="UP000266895"/>
    </source>
</evidence>
<dbReference type="KEGG" id="ahw:NCTC11636_00525"/>
<dbReference type="AlphaFoldDB" id="A0A448HEM7"/>
<dbReference type="SUPFAM" id="SSF54593">
    <property type="entry name" value="Glyoxalase/Bleomycin resistance protein/Dihydroxybiphenyl dioxygenase"/>
    <property type="match status" value="1"/>
</dbReference>
<dbReference type="EMBL" id="LR134350">
    <property type="protein sequence ID" value="VEG26437.1"/>
    <property type="molecule type" value="Genomic_DNA"/>
</dbReference>